<reference evidence="2" key="1">
    <citation type="journal article" date="2021" name="PeerJ">
        <title>Extensive microbial diversity within the chicken gut microbiome revealed by metagenomics and culture.</title>
        <authorList>
            <person name="Gilroy R."/>
            <person name="Ravi A."/>
            <person name="Getino M."/>
            <person name="Pursley I."/>
            <person name="Horton D.L."/>
            <person name="Alikhan N.F."/>
            <person name="Baker D."/>
            <person name="Gharbi K."/>
            <person name="Hall N."/>
            <person name="Watson M."/>
            <person name="Adriaenssens E.M."/>
            <person name="Foster-Nyarko E."/>
            <person name="Jarju S."/>
            <person name="Secka A."/>
            <person name="Antonio M."/>
            <person name="Oren A."/>
            <person name="Chaudhuri R.R."/>
            <person name="La Ragione R."/>
            <person name="Hildebrand F."/>
            <person name="Pallen M.J."/>
        </authorList>
    </citation>
    <scope>NUCLEOTIDE SEQUENCE</scope>
    <source>
        <strain evidence="2">378</strain>
    </source>
</reference>
<keyword evidence="1" id="KW-0175">Coiled coil</keyword>
<evidence type="ECO:0000313" key="3">
    <source>
        <dbReference type="Proteomes" id="UP000733611"/>
    </source>
</evidence>
<evidence type="ECO:0000256" key="1">
    <source>
        <dbReference type="SAM" id="Coils"/>
    </source>
</evidence>
<dbReference type="AlphaFoldDB" id="A0A948WYG6"/>
<accession>A0A948WYG6</accession>
<proteinExistence type="predicted"/>
<evidence type="ECO:0000313" key="2">
    <source>
        <dbReference type="EMBL" id="MBU3843522.1"/>
    </source>
</evidence>
<sequence length="729" mass="80612">MERPFYVSDGVLNAALVGLTHKRIAPSDLPAAVAPISAALAAKALDPASEAWALISAVFAYESAYIDCPVNSISAADMVAYQQALAQLTKVKDKAEAKAETAGYSAVAPTVADAASTQAQAQLVARFKMHQGPIPVVASPAEPENQRYLSPPLMAALESYSSNAVVWLSLLVRLQGTGIKVPTEQLFSFLCTYCRLKSSLNPLYQTVPLEFLSSHGRYLLSYMSSDLAAANNDYDDHEEDATETFSAAVGSADWFTQVSEQWRHGSAVERKGAVAVLLRNFQLDFLLELLESDFKSLAAAERTNLVALLSAHWLAQLTHGYERAAQGAITTTTNITAAATTEAAPAPQQRLTAWLMGLVQTDRSKDVKAKATALLRCVPGSPLEEQIVALVRQVYTVKEKNGKRSYSLADVSTAEYVQQMSVLLPEIDSKYLQKDARLAFAELCWYVSPALWFELFKLERSGDEAKDAQLLFTTFKQAFPGMEALKAKSYHYLRDIAVLYFINRIGPELGEVYRAAFYQHCAESLPDEVVIAVIKQASYAERETLPLVLAPQRFPLVFKQQKQPVYELLLFATQLCTEPALCWGPKFSQFYLDLLLQQYDREQWAQMYFYSSTVSPNNLDTIAWALAPQVRVQAVTRLQALSSKLQADIATREQEAQQLQDAKAREDKAKLQRLARESYVRQNGLEVLELLLAAITQAERVQQLCAQIQSQSQAQAVAKSPAQPHVQVK</sequence>
<dbReference type="Proteomes" id="UP000733611">
    <property type="component" value="Unassembled WGS sequence"/>
</dbReference>
<reference evidence="2" key="2">
    <citation type="submission" date="2021-04" db="EMBL/GenBank/DDBJ databases">
        <authorList>
            <person name="Gilroy R."/>
        </authorList>
    </citation>
    <scope>NUCLEOTIDE SEQUENCE</scope>
    <source>
        <strain evidence="2">378</strain>
    </source>
</reference>
<feature type="coiled-coil region" evidence="1">
    <location>
        <begin position="642"/>
        <end position="672"/>
    </location>
</feature>
<gene>
    <name evidence="2" type="ORF">H9847_01415</name>
</gene>
<comment type="caution">
    <text evidence="2">The sequence shown here is derived from an EMBL/GenBank/DDBJ whole genome shotgun (WGS) entry which is preliminary data.</text>
</comment>
<organism evidence="2 3">
    <name type="scientific">Candidatus Anaerobiospirillum pullicola</name>
    <dbReference type="NCBI Taxonomy" id="2838451"/>
    <lineage>
        <taxon>Bacteria</taxon>
        <taxon>Pseudomonadati</taxon>
        <taxon>Pseudomonadota</taxon>
        <taxon>Gammaproteobacteria</taxon>
        <taxon>Aeromonadales</taxon>
        <taxon>Succinivibrionaceae</taxon>
        <taxon>Anaerobiospirillum</taxon>
    </lineage>
</organism>
<dbReference type="EMBL" id="JAHLFE010000024">
    <property type="protein sequence ID" value="MBU3843522.1"/>
    <property type="molecule type" value="Genomic_DNA"/>
</dbReference>
<protein>
    <submittedName>
        <fullName evidence="2">Uncharacterized protein</fullName>
    </submittedName>
</protein>
<name>A0A948WYG6_9GAMM</name>